<protein>
    <recommendedName>
        <fullName evidence="4">DUF4348 domain-containing protein</fullName>
    </recommendedName>
</protein>
<gene>
    <name evidence="2" type="ORF">QJ048_16045</name>
</gene>
<accession>A0ABT6RFG6</accession>
<keyword evidence="3" id="KW-1185">Reference proteome</keyword>
<feature type="chain" id="PRO_5046037094" description="DUF4348 domain-containing protein" evidence="1">
    <location>
        <begin position="27"/>
        <end position="168"/>
    </location>
</feature>
<feature type="signal peptide" evidence="1">
    <location>
        <begin position="1"/>
        <end position="26"/>
    </location>
</feature>
<dbReference type="EMBL" id="JASBRG010000007">
    <property type="protein sequence ID" value="MDI3321308.1"/>
    <property type="molecule type" value="Genomic_DNA"/>
</dbReference>
<keyword evidence="1" id="KW-0732">Signal</keyword>
<organism evidence="2 3">
    <name type="scientific">Pinibacter soli</name>
    <dbReference type="NCBI Taxonomy" id="3044211"/>
    <lineage>
        <taxon>Bacteria</taxon>
        <taxon>Pseudomonadati</taxon>
        <taxon>Bacteroidota</taxon>
        <taxon>Chitinophagia</taxon>
        <taxon>Chitinophagales</taxon>
        <taxon>Chitinophagaceae</taxon>
        <taxon>Pinibacter</taxon>
    </lineage>
</organism>
<sequence>MTFLNSFLKTFCVGLIVIVVASCNEAANSGNDKIDHADSMKKVATQVEKIVAISDTLIIDQTCAVIVTADSSQIAKRKKELGQDFYVGEDDYAFYLNETQTFLDSVKLKIIDCNGKKVLKFIYGDKKQELINLTKLDELWKVYLFDPKRKSKSVDMTMIDEEYKDYFK</sequence>
<proteinExistence type="predicted"/>
<evidence type="ECO:0000313" key="2">
    <source>
        <dbReference type="EMBL" id="MDI3321308.1"/>
    </source>
</evidence>
<evidence type="ECO:0000313" key="3">
    <source>
        <dbReference type="Proteomes" id="UP001226434"/>
    </source>
</evidence>
<dbReference type="Proteomes" id="UP001226434">
    <property type="component" value="Unassembled WGS sequence"/>
</dbReference>
<evidence type="ECO:0008006" key="4">
    <source>
        <dbReference type="Google" id="ProtNLM"/>
    </source>
</evidence>
<name>A0ABT6RFG6_9BACT</name>
<reference evidence="2 3" key="1">
    <citation type="submission" date="2023-05" db="EMBL/GenBank/DDBJ databases">
        <title>Genome sequence of Pinibacter sp. MAH-24.</title>
        <authorList>
            <person name="Huq M.A."/>
        </authorList>
    </citation>
    <scope>NUCLEOTIDE SEQUENCE [LARGE SCALE GENOMIC DNA]</scope>
    <source>
        <strain evidence="2 3">MAH-24</strain>
    </source>
</reference>
<comment type="caution">
    <text evidence="2">The sequence shown here is derived from an EMBL/GenBank/DDBJ whole genome shotgun (WGS) entry which is preliminary data.</text>
</comment>
<evidence type="ECO:0000256" key="1">
    <source>
        <dbReference type="SAM" id="SignalP"/>
    </source>
</evidence>
<dbReference type="RefSeq" id="WP_282335419.1">
    <property type="nucleotide sequence ID" value="NZ_JASBRG010000007.1"/>
</dbReference>